<evidence type="ECO:0000313" key="1">
    <source>
        <dbReference type="EMBL" id="JAD57143.1"/>
    </source>
</evidence>
<protein>
    <submittedName>
        <fullName evidence="1">Uncharacterized protein</fullName>
    </submittedName>
</protein>
<dbReference type="AlphaFoldDB" id="A0A0A9B4V4"/>
<accession>A0A0A9B4V4</accession>
<proteinExistence type="predicted"/>
<name>A0A0A9B4V4_ARUDO</name>
<reference evidence="1" key="2">
    <citation type="journal article" date="2015" name="Data Brief">
        <title>Shoot transcriptome of the giant reed, Arundo donax.</title>
        <authorList>
            <person name="Barrero R.A."/>
            <person name="Guerrero F.D."/>
            <person name="Moolhuijzen P."/>
            <person name="Goolsby J.A."/>
            <person name="Tidwell J."/>
            <person name="Bellgard S.E."/>
            <person name="Bellgard M.I."/>
        </authorList>
    </citation>
    <scope>NUCLEOTIDE SEQUENCE</scope>
    <source>
        <tissue evidence="1">Shoot tissue taken approximately 20 cm above the soil surface</tissue>
    </source>
</reference>
<organism evidence="1">
    <name type="scientific">Arundo donax</name>
    <name type="common">Giant reed</name>
    <name type="synonym">Donax arundinaceus</name>
    <dbReference type="NCBI Taxonomy" id="35708"/>
    <lineage>
        <taxon>Eukaryota</taxon>
        <taxon>Viridiplantae</taxon>
        <taxon>Streptophyta</taxon>
        <taxon>Embryophyta</taxon>
        <taxon>Tracheophyta</taxon>
        <taxon>Spermatophyta</taxon>
        <taxon>Magnoliopsida</taxon>
        <taxon>Liliopsida</taxon>
        <taxon>Poales</taxon>
        <taxon>Poaceae</taxon>
        <taxon>PACMAD clade</taxon>
        <taxon>Arundinoideae</taxon>
        <taxon>Arundineae</taxon>
        <taxon>Arundo</taxon>
    </lineage>
</organism>
<sequence>MNRLIDQRGTPKTQLTFDVLIGCGNTHATSYTAQERFDKKPTHSLSFKVLSTSNGVKQYNSCYIGGKTQLQTTPALWTTSPHAPTIGGS</sequence>
<reference evidence="1" key="1">
    <citation type="submission" date="2014-09" db="EMBL/GenBank/DDBJ databases">
        <authorList>
            <person name="Magalhaes I.L.F."/>
            <person name="Oliveira U."/>
            <person name="Santos F.R."/>
            <person name="Vidigal T.H.D.A."/>
            <person name="Brescovit A.D."/>
            <person name="Santos A.J."/>
        </authorList>
    </citation>
    <scope>NUCLEOTIDE SEQUENCE</scope>
    <source>
        <tissue evidence="1">Shoot tissue taken approximately 20 cm above the soil surface</tissue>
    </source>
</reference>
<dbReference type="EMBL" id="GBRH01240752">
    <property type="protein sequence ID" value="JAD57143.1"/>
    <property type="molecule type" value="Transcribed_RNA"/>
</dbReference>